<dbReference type="Proteomes" id="UP000823990">
    <property type="component" value="Unassembled WGS sequence"/>
</dbReference>
<proteinExistence type="predicted"/>
<comment type="caution">
    <text evidence="1">The sequence shown here is derived from an EMBL/GenBank/DDBJ whole genome shotgun (WGS) entry which is preliminary data.</text>
</comment>
<name>A0A9D1Q0H5_9FIRM</name>
<evidence type="ECO:0000313" key="2">
    <source>
        <dbReference type="Proteomes" id="UP000823990"/>
    </source>
</evidence>
<organism evidence="1 2">
    <name type="scientific">Candidatus Protoclostridium stercorigallinarum</name>
    <dbReference type="NCBI Taxonomy" id="2838741"/>
    <lineage>
        <taxon>Bacteria</taxon>
        <taxon>Bacillati</taxon>
        <taxon>Bacillota</taxon>
        <taxon>Clostridia</taxon>
        <taxon>Candidatus Protoclostridium</taxon>
    </lineage>
</organism>
<sequence length="201" mass="20114">MSAVKKAVFGLGAAVTAICAVTALVCGVIIGVRGIRLTDLTRADIFYAAGKRSDDAASLAASVRKAGGAGVICGDLVIYAVYAEKHDAESVAESTGTEVAELSVPVPNAEDEEFVAAATEAVRETEKLWRAVESGDMSGSEALASLDGIAAELCGMADSGRAVALGAALMQAADSAVSAAGALRRASALAAVTLARMPALL</sequence>
<reference evidence="1" key="1">
    <citation type="journal article" date="2021" name="PeerJ">
        <title>Extensive microbial diversity within the chicken gut microbiome revealed by metagenomics and culture.</title>
        <authorList>
            <person name="Gilroy R."/>
            <person name="Ravi A."/>
            <person name="Getino M."/>
            <person name="Pursley I."/>
            <person name="Horton D.L."/>
            <person name="Alikhan N.F."/>
            <person name="Baker D."/>
            <person name="Gharbi K."/>
            <person name="Hall N."/>
            <person name="Watson M."/>
            <person name="Adriaenssens E.M."/>
            <person name="Foster-Nyarko E."/>
            <person name="Jarju S."/>
            <person name="Secka A."/>
            <person name="Antonio M."/>
            <person name="Oren A."/>
            <person name="Chaudhuri R.R."/>
            <person name="La Ragione R."/>
            <person name="Hildebrand F."/>
            <person name="Pallen M.J."/>
        </authorList>
    </citation>
    <scope>NUCLEOTIDE SEQUENCE</scope>
    <source>
        <strain evidence="1">12435</strain>
    </source>
</reference>
<dbReference type="EMBL" id="DXHS01000023">
    <property type="protein sequence ID" value="HIW01967.1"/>
    <property type="molecule type" value="Genomic_DNA"/>
</dbReference>
<accession>A0A9D1Q0H5</accession>
<evidence type="ECO:0000313" key="1">
    <source>
        <dbReference type="EMBL" id="HIW01967.1"/>
    </source>
</evidence>
<reference evidence="1" key="2">
    <citation type="submission" date="2021-04" db="EMBL/GenBank/DDBJ databases">
        <authorList>
            <person name="Gilroy R."/>
        </authorList>
    </citation>
    <scope>NUCLEOTIDE SEQUENCE</scope>
    <source>
        <strain evidence="1">12435</strain>
    </source>
</reference>
<protein>
    <submittedName>
        <fullName evidence="1">Uncharacterized protein</fullName>
    </submittedName>
</protein>
<dbReference type="AlphaFoldDB" id="A0A9D1Q0H5"/>
<gene>
    <name evidence="1" type="ORF">H9892_01345</name>
</gene>